<dbReference type="AlphaFoldDB" id="A0A9D4PAT0"/>
<accession>A0A9D4PAT0</accession>
<comment type="caution">
    <text evidence="1">The sequence shown here is derived from an EMBL/GenBank/DDBJ whole genome shotgun (WGS) entry which is preliminary data.</text>
</comment>
<sequence>MSEFDPKADHITSYFERFENFTDVNDVPAARKLKLFLNVVGAETYEELKKILIPDKPTDKTFDQV</sequence>
<dbReference type="EMBL" id="JABSTV010001255">
    <property type="protein sequence ID" value="KAH7934853.1"/>
    <property type="molecule type" value="Genomic_DNA"/>
</dbReference>
<gene>
    <name evidence="1" type="ORF">HPB52_001406</name>
</gene>
<dbReference type="Proteomes" id="UP000821837">
    <property type="component" value="Unassembled WGS sequence"/>
</dbReference>
<organism evidence="1 2">
    <name type="scientific">Rhipicephalus sanguineus</name>
    <name type="common">Brown dog tick</name>
    <name type="synonym">Ixodes sanguineus</name>
    <dbReference type="NCBI Taxonomy" id="34632"/>
    <lineage>
        <taxon>Eukaryota</taxon>
        <taxon>Metazoa</taxon>
        <taxon>Ecdysozoa</taxon>
        <taxon>Arthropoda</taxon>
        <taxon>Chelicerata</taxon>
        <taxon>Arachnida</taxon>
        <taxon>Acari</taxon>
        <taxon>Parasitiformes</taxon>
        <taxon>Ixodida</taxon>
        <taxon>Ixodoidea</taxon>
        <taxon>Ixodidae</taxon>
        <taxon>Rhipicephalinae</taxon>
        <taxon>Rhipicephalus</taxon>
        <taxon>Rhipicephalus</taxon>
    </lineage>
</organism>
<proteinExistence type="predicted"/>
<evidence type="ECO:0000313" key="2">
    <source>
        <dbReference type="Proteomes" id="UP000821837"/>
    </source>
</evidence>
<keyword evidence="2" id="KW-1185">Reference proteome</keyword>
<protein>
    <submittedName>
        <fullName evidence="1">Uncharacterized protein</fullName>
    </submittedName>
</protein>
<evidence type="ECO:0000313" key="1">
    <source>
        <dbReference type="EMBL" id="KAH7934853.1"/>
    </source>
</evidence>
<reference evidence="1" key="2">
    <citation type="submission" date="2021-09" db="EMBL/GenBank/DDBJ databases">
        <authorList>
            <person name="Jia N."/>
            <person name="Wang J."/>
            <person name="Shi W."/>
            <person name="Du L."/>
            <person name="Sun Y."/>
            <person name="Zhan W."/>
            <person name="Jiang J."/>
            <person name="Wang Q."/>
            <person name="Zhang B."/>
            <person name="Ji P."/>
            <person name="Sakyi L.B."/>
            <person name="Cui X."/>
            <person name="Yuan T."/>
            <person name="Jiang B."/>
            <person name="Yang W."/>
            <person name="Lam T.T.-Y."/>
            <person name="Chang Q."/>
            <person name="Ding S."/>
            <person name="Wang X."/>
            <person name="Zhu J."/>
            <person name="Ruan X."/>
            <person name="Zhao L."/>
            <person name="Wei J."/>
            <person name="Que T."/>
            <person name="Du C."/>
            <person name="Cheng J."/>
            <person name="Dai P."/>
            <person name="Han X."/>
            <person name="Huang E."/>
            <person name="Gao Y."/>
            <person name="Liu J."/>
            <person name="Shao H."/>
            <person name="Ye R."/>
            <person name="Li L."/>
            <person name="Wei W."/>
            <person name="Wang X."/>
            <person name="Wang C."/>
            <person name="Huo Q."/>
            <person name="Li W."/>
            <person name="Guo W."/>
            <person name="Chen H."/>
            <person name="Chen S."/>
            <person name="Zhou L."/>
            <person name="Zhou L."/>
            <person name="Ni X."/>
            <person name="Tian J."/>
            <person name="Zhou Y."/>
            <person name="Sheng Y."/>
            <person name="Liu T."/>
            <person name="Pan Y."/>
            <person name="Xia L."/>
            <person name="Li J."/>
            <person name="Zhao F."/>
            <person name="Cao W."/>
        </authorList>
    </citation>
    <scope>NUCLEOTIDE SEQUENCE</scope>
    <source>
        <strain evidence="1">Rsan-2018</strain>
        <tissue evidence="1">Larvae</tissue>
    </source>
</reference>
<name>A0A9D4PAT0_RHISA</name>
<reference evidence="1" key="1">
    <citation type="journal article" date="2020" name="Cell">
        <title>Large-Scale Comparative Analyses of Tick Genomes Elucidate Their Genetic Diversity and Vector Capacities.</title>
        <authorList>
            <consortium name="Tick Genome and Microbiome Consortium (TIGMIC)"/>
            <person name="Jia N."/>
            <person name="Wang J."/>
            <person name="Shi W."/>
            <person name="Du L."/>
            <person name="Sun Y."/>
            <person name="Zhan W."/>
            <person name="Jiang J.F."/>
            <person name="Wang Q."/>
            <person name="Zhang B."/>
            <person name="Ji P."/>
            <person name="Bell-Sakyi L."/>
            <person name="Cui X.M."/>
            <person name="Yuan T.T."/>
            <person name="Jiang B.G."/>
            <person name="Yang W.F."/>
            <person name="Lam T.T."/>
            <person name="Chang Q.C."/>
            <person name="Ding S.J."/>
            <person name="Wang X.J."/>
            <person name="Zhu J.G."/>
            <person name="Ruan X.D."/>
            <person name="Zhao L."/>
            <person name="Wei J.T."/>
            <person name="Ye R.Z."/>
            <person name="Que T.C."/>
            <person name="Du C.H."/>
            <person name="Zhou Y.H."/>
            <person name="Cheng J.X."/>
            <person name="Dai P.F."/>
            <person name="Guo W.B."/>
            <person name="Han X.H."/>
            <person name="Huang E.J."/>
            <person name="Li L.F."/>
            <person name="Wei W."/>
            <person name="Gao Y.C."/>
            <person name="Liu J.Z."/>
            <person name="Shao H.Z."/>
            <person name="Wang X."/>
            <person name="Wang C.C."/>
            <person name="Yang T.C."/>
            <person name="Huo Q.B."/>
            <person name="Li W."/>
            <person name="Chen H.Y."/>
            <person name="Chen S.E."/>
            <person name="Zhou L.G."/>
            <person name="Ni X.B."/>
            <person name="Tian J.H."/>
            <person name="Sheng Y."/>
            <person name="Liu T."/>
            <person name="Pan Y.S."/>
            <person name="Xia L.Y."/>
            <person name="Li J."/>
            <person name="Zhao F."/>
            <person name="Cao W.C."/>
        </authorList>
    </citation>
    <scope>NUCLEOTIDE SEQUENCE</scope>
    <source>
        <strain evidence="1">Rsan-2018</strain>
    </source>
</reference>